<dbReference type="KEGG" id="hazt:108676500"/>
<dbReference type="SUPFAM" id="SSF100950">
    <property type="entry name" value="NagB/RpiA/CoA transferase-like"/>
    <property type="match status" value="1"/>
</dbReference>
<evidence type="ECO:0000313" key="2">
    <source>
        <dbReference type="RefSeq" id="XP_047741029.1"/>
    </source>
</evidence>
<gene>
    <name evidence="2" type="primary">LOC108676500</name>
</gene>
<evidence type="ECO:0000313" key="1">
    <source>
        <dbReference type="Proteomes" id="UP000694843"/>
    </source>
</evidence>
<sequence length="98" mass="10554">MFLSKKVVIPLQCRILKCIGQAGFSTSSRRDVKFYEDAEEAVKDIPDGSKLLVGGFGLCGIPENLIAALLKTKQSKLTVVSNNAGVDDFGLGLLLRAR</sequence>
<dbReference type="Gene3D" id="3.40.1080.10">
    <property type="entry name" value="Glutaconate Coenzyme A-transferase"/>
    <property type="match status" value="1"/>
</dbReference>
<reference evidence="2" key="1">
    <citation type="submission" date="2025-08" db="UniProtKB">
        <authorList>
            <consortium name="RefSeq"/>
        </authorList>
    </citation>
    <scope>IDENTIFICATION</scope>
</reference>
<dbReference type="Pfam" id="PF01144">
    <property type="entry name" value="CoA_trans"/>
    <property type="match status" value="1"/>
</dbReference>
<name>A0A979FUW3_HYAAZ</name>
<organism evidence="1 2">
    <name type="scientific">Hyalella azteca</name>
    <name type="common">Amphipod</name>
    <dbReference type="NCBI Taxonomy" id="294128"/>
    <lineage>
        <taxon>Eukaryota</taxon>
        <taxon>Metazoa</taxon>
        <taxon>Ecdysozoa</taxon>
        <taxon>Arthropoda</taxon>
        <taxon>Crustacea</taxon>
        <taxon>Multicrustacea</taxon>
        <taxon>Malacostraca</taxon>
        <taxon>Eumalacostraca</taxon>
        <taxon>Peracarida</taxon>
        <taxon>Amphipoda</taxon>
        <taxon>Senticaudata</taxon>
        <taxon>Talitrida</taxon>
        <taxon>Talitroidea</taxon>
        <taxon>Hyalellidae</taxon>
        <taxon>Hyalella</taxon>
    </lineage>
</organism>
<keyword evidence="1" id="KW-1185">Reference proteome</keyword>
<dbReference type="OMA" id="CRILKCI"/>
<dbReference type="Proteomes" id="UP000694843">
    <property type="component" value="Unplaced"/>
</dbReference>
<dbReference type="PROSITE" id="PS01273">
    <property type="entry name" value="COA_TRANSF_1"/>
    <property type="match status" value="1"/>
</dbReference>
<dbReference type="GO" id="GO:0005739">
    <property type="term" value="C:mitochondrion"/>
    <property type="evidence" value="ECO:0007669"/>
    <property type="project" value="TreeGrafter"/>
</dbReference>
<dbReference type="AlphaFoldDB" id="A0A979FUW3"/>
<dbReference type="PANTHER" id="PTHR13707:SF23">
    <property type="entry name" value="SUCCINYL-COA:3-KETOACID-COENZYME A TRANSFERASE"/>
    <property type="match status" value="1"/>
</dbReference>
<dbReference type="GO" id="GO:0008260">
    <property type="term" value="F:succinyl-CoA:3-oxo-acid CoA-transferase activity"/>
    <property type="evidence" value="ECO:0007669"/>
    <property type="project" value="TreeGrafter"/>
</dbReference>
<feature type="non-terminal residue" evidence="2">
    <location>
        <position position="98"/>
    </location>
</feature>
<dbReference type="InterPro" id="IPR037171">
    <property type="entry name" value="NagB/RpiA_transferase-like"/>
</dbReference>
<dbReference type="OrthoDB" id="1933379at2759"/>
<dbReference type="RefSeq" id="XP_047741029.1">
    <property type="nucleotide sequence ID" value="XM_047885073.1"/>
</dbReference>
<dbReference type="PANTHER" id="PTHR13707">
    <property type="entry name" value="KETOACID-COENZYME A TRANSFERASE"/>
    <property type="match status" value="1"/>
</dbReference>
<dbReference type="InterPro" id="IPR004165">
    <property type="entry name" value="CoA_trans_fam_I"/>
</dbReference>
<dbReference type="InterPro" id="IPR004163">
    <property type="entry name" value="CoA_transf_BS"/>
</dbReference>
<dbReference type="GeneID" id="108676500"/>
<protein>
    <submittedName>
        <fullName evidence="2">Succinyl-CoA:3-ketoacid coenzyme A transferase 1, mitochondrial-like</fullName>
    </submittedName>
</protein>
<proteinExistence type="predicted"/>
<accession>A0A979FUW3</accession>